<evidence type="ECO:0000256" key="8">
    <source>
        <dbReference type="ARBA" id="ARBA00022777"/>
    </source>
</evidence>
<keyword evidence="4" id="KW-0723">Serine/threonine-protein kinase</keyword>
<dbReference type="Gene3D" id="1.10.510.10">
    <property type="entry name" value="Transferase(Phosphotransferase) domain 1"/>
    <property type="match status" value="2"/>
</dbReference>
<evidence type="ECO:0000256" key="3">
    <source>
        <dbReference type="ARBA" id="ARBA00012411"/>
    </source>
</evidence>
<keyword evidence="10" id="KW-0346">Stress response</keyword>
<feature type="domain" description="Protein kinase" evidence="13">
    <location>
        <begin position="72"/>
        <end position="320"/>
    </location>
</feature>
<proteinExistence type="inferred from homology"/>
<protein>
    <recommendedName>
        <fullName evidence="3">mitogen-activated protein kinase</fullName>
        <ecNumber evidence="3">2.7.11.24</ecNumber>
    </recommendedName>
</protein>
<evidence type="ECO:0000256" key="2">
    <source>
        <dbReference type="ARBA" id="ARBA00008832"/>
    </source>
</evidence>
<keyword evidence="5" id="KW-0597">Phosphoprotein</keyword>
<keyword evidence="7 11" id="KW-0547">Nucleotide-binding</keyword>
<feature type="binding site" evidence="11">
    <location>
        <position position="102"/>
    </location>
    <ligand>
        <name>ATP</name>
        <dbReference type="ChEBI" id="CHEBI:30616"/>
    </ligand>
</feature>
<keyword evidence="8" id="KW-0418">Kinase</keyword>
<dbReference type="PROSITE" id="PS01351">
    <property type="entry name" value="MAPK"/>
    <property type="match status" value="1"/>
</dbReference>
<dbReference type="PROSITE" id="PS00107">
    <property type="entry name" value="PROTEIN_KINASE_ATP"/>
    <property type="match status" value="1"/>
</dbReference>
<dbReference type="EC" id="2.7.11.24" evidence="3"/>
<reference evidence="14" key="2">
    <citation type="submission" date="2025-09" db="UniProtKB">
        <authorList>
            <consortium name="Ensembl"/>
        </authorList>
    </citation>
    <scope>IDENTIFICATION</scope>
</reference>
<dbReference type="GO" id="GO:0005524">
    <property type="term" value="F:ATP binding"/>
    <property type="evidence" value="ECO:0007669"/>
    <property type="project" value="UniProtKB-UniRule"/>
</dbReference>
<dbReference type="SMART" id="SM00220">
    <property type="entry name" value="S_TKc"/>
    <property type="match status" value="1"/>
</dbReference>
<dbReference type="GeneTree" id="ENSGT00940000160790"/>
<evidence type="ECO:0000259" key="13">
    <source>
        <dbReference type="PROSITE" id="PS50011"/>
    </source>
</evidence>
<dbReference type="GO" id="GO:0004707">
    <property type="term" value="F:MAP kinase activity"/>
    <property type="evidence" value="ECO:0007669"/>
    <property type="project" value="UniProtKB-EC"/>
</dbReference>
<evidence type="ECO:0000256" key="10">
    <source>
        <dbReference type="ARBA" id="ARBA00023016"/>
    </source>
</evidence>
<organism evidence="14 15">
    <name type="scientific">Oryzias sinensis</name>
    <name type="common">Chinese medaka</name>
    <dbReference type="NCBI Taxonomy" id="183150"/>
    <lineage>
        <taxon>Eukaryota</taxon>
        <taxon>Metazoa</taxon>
        <taxon>Chordata</taxon>
        <taxon>Craniata</taxon>
        <taxon>Vertebrata</taxon>
        <taxon>Euteleostomi</taxon>
        <taxon>Actinopterygii</taxon>
        <taxon>Neopterygii</taxon>
        <taxon>Teleostei</taxon>
        <taxon>Neoteleostei</taxon>
        <taxon>Acanthomorphata</taxon>
        <taxon>Ovalentaria</taxon>
        <taxon>Atherinomorphae</taxon>
        <taxon>Beloniformes</taxon>
        <taxon>Adrianichthyidae</taxon>
        <taxon>Oryziinae</taxon>
        <taxon>Oryzias</taxon>
    </lineage>
</organism>
<name>A0A8C7YQL9_9TELE</name>
<evidence type="ECO:0000313" key="14">
    <source>
        <dbReference type="Ensembl" id="ENSOSIP00000032097.1"/>
    </source>
</evidence>
<dbReference type="InterPro" id="IPR000719">
    <property type="entry name" value="Prot_kinase_dom"/>
</dbReference>
<evidence type="ECO:0000256" key="7">
    <source>
        <dbReference type="ARBA" id="ARBA00022741"/>
    </source>
</evidence>
<dbReference type="PANTHER" id="PTHR24055">
    <property type="entry name" value="MITOGEN-ACTIVATED PROTEIN KINASE"/>
    <property type="match status" value="1"/>
</dbReference>
<dbReference type="Proteomes" id="UP000694383">
    <property type="component" value="Unplaced"/>
</dbReference>
<keyword evidence="6" id="KW-0808">Transferase</keyword>
<evidence type="ECO:0000256" key="11">
    <source>
        <dbReference type="PROSITE-ProRule" id="PRU10141"/>
    </source>
</evidence>
<evidence type="ECO:0000256" key="1">
    <source>
        <dbReference type="ARBA" id="ARBA00001946"/>
    </source>
</evidence>
<dbReference type="Gene3D" id="3.30.200.20">
    <property type="entry name" value="Phosphorylase Kinase, domain 1"/>
    <property type="match status" value="1"/>
</dbReference>
<keyword evidence="9 11" id="KW-0067">ATP-binding</keyword>
<feature type="region of interest" description="Disordered" evidence="12">
    <location>
        <begin position="1"/>
        <end position="29"/>
    </location>
</feature>
<dbReference type="InterPro" id="IPR050117">
    <property type="entry name" value="MAPK"/>
</dbReference>
<evidence type="ECO:0000256" key="5">
    <source>
        <dbReference type="ARBA" id="ARBA00022553"/>
    </source>
</evidence>
<dbReference type="SUPFAM" id="SSF56112">
    <property type="entry name" value="Protein kinase-like (PK-like)"/>
    <property type="match status" value="1"/>
</dbReference>
<dbReference type="FunFam" id="3.30.200.20:FF:000769">
    <property type="entry name" value="Mitogen-activated protein kinase 14"/>
    <property type="match status" value="1"/>
</dbReference>
<reference evidence="14" key="1">
    <citation type="submission" date="2025-08" db="UniProtKB">
        <authorList>
            <consortium name="Ensembl"/>
        </authorList>
    </citation>
    <scope>IDENTIFICATION</scope>
</reference>
<evidence type="ECO:0000256" key="12">
    <source>
        <dbReference type="SAM" id="MobiDB-lite"/>
    </source>
</evidence>
<evidence type="ECO:0000256" key="9">
    <source>
        <dbReference type="ARBA" id="ARBA00022840"/>
    </source>
</evidence>
<dbReference type="Pfam" id="PF00069">
    <property type="entry name" value="Pkinase"/>
    <property type="match status" value="1"/>
</dbReference>
<dbReference type="InterPro" id="IPR003527">
    <property type="entry name" value="MAP_kinase_CS"/>
</dbReference>
<dbReference type="FunFam" id="1.10.510.10:FF:001723">
    <property type="entry name" value="Mitogen-activated protein kinase"/>
    <property type="match status" value="1"/>
</dbReference>
<comment type="cofactor">
    <cofactor evidence="1">
        <name>Mg(2+)</name>
        <dbReference type="ChEBI" id="CHEBI:18420"/>
    </cofactor>
</comment>
<dbReference type="InterPro" id="IPR011009">
    <property type="entry name" value="Kinase-like_dom_sf"/>
</dbReference>
<dbReference type="AlphaFoldDB" id="A0A8C7YQL9"/>
<accession>A0A8C7YQL9</accession>
<dbReference type="PROSITE" id="PS50011">
    <property type="entry name" value="PROTEIN_KINASE_DOM"/>
    <property type="match status" value="1"/>
</dbReference>
<evidence type="ECO:0000256" key="4">
    <source>
        <dbReference type="ARBA" id="ARBA00022527"/>
    </source>
</evidence>
<dbReference type="InterPro" id="IPR017441">
    <property type="entry name" value="Protein_kinase_ATP_BS"/>
</dbReference>
<evidence type="ECO:0000313" key="15">
    <source>
        <dbReference type="Proteomes" id="UP000694383"/>
    </source>
</evidence>
<feature type="compositionally biased region" description="Low complexity" evidence="12">
    <location>
        <begin position="1"/>
        <end position="10"/>
    </location>
</feature>
<comment type="similarity">
    <text evidence="2">Belongs to the protein kinase superfamily. CMGC Ser/Thr protein kinase family. MAP kinase subfamily.</text>
</comment>
<keyword evidence="15" id="KW-1185">Reference proteome</keyword>
<dbReference type="Ensembl" id="ENSOSIT00000033828.1">
    <property type="protein sequence ID" value="ENSOSIP00000032097.1"/>
    <property type="gene ID" value="ENSOSIG00000016364.1"/>
</dbReference>
<sequence length="320" mass="36818">MRARAQAQRQPVRGRCSIQRLPSAGGRRRPIPPLLSYFLPAPSLSQGEEMSARQGFYRQELNKTVWEVPERYQNLTPVGSGAYGSVCSAYDVVLRQKVAVKKLSRPFQSLIHGRRSYRELRLLKHMKHENVIGLLDVFTPAATLEDFNDYLVTNLMGADLNNIVKFQRLSDEHVQFLIYQLLRGLKYIHSAGLIHRDLKPSNVAVNEDCELRVRLAFSLKQQIPPAEGFLYLFIKIFQKQILDFGLARQTDDEMTGYVATRWYRAPEIMLNWMHYNQNGDFAVNSDDTSEAKSINGCKMRPSVFLFQLIFGLWVALWESC</sequence>
<evidence type="ECO:0000256" key="6">
    <source>
        <dbReference type="ARBA" id="ARBA00022679"/>
    </source>
</evidence>